<dbReference type="STRING" id="80852.AWOD_I_1582"/>
<name>A0A090KJD0_9GAMM</name>
<dbReference type="KEGG" id="awd:AWOD_I_1582"/>
<dbReference type="GeneID" id="28541140"/>
<dbReference type="SUPFAM" id="SSF52540">
    <property type="entry name" value="P-loop containing nucleoside triphosphate hydrolases"/>
    <property type="match status" value="1"/>
</dbReference>
<dbReference type="EMBL" id="LN554846">
    <property type="protein sequence ID" value="CED71654.1"/>
    <property type="molecule type" value="Genomic_DNA"/>
</dbReference>
<dbReference type="Gene3D" id="3.40.50.300">
    <property type="entry name" value="P-loop containing nucleotide triphosphate hydrolases"/>
    <property type="match status" value="1"/>
</dbReference>
<organism evidence="1 2">
    <name type="scientific">Aliivibrio wodanis</name>
    <dbReference type="NCBI Taxonomy" id="80852"/>
    <lineage>
        <taxon>Bacteria</taxon>
        <taxon>Pseudomonadati</taxon>
        <taxon>Pseudomonadota</taxon>
        <taxon>Gammaproteobacteria</taxon>
        <taxon>Vibrionales</taxon>
        <taxon>Vibrionaceae</taxon>
        <taxon>Aliivibrio</taxon>
    </lineage>
</organism>
<dbReference type="InterPro" id="IPR027417">
    <property type="entry name" value="P-loop_NTPase"/>
</dbReference>
<dbReference type="HOGENOM" id="CLU_1891756_0_0_6"/>
<evidence type="ECO:0000313" key="1">
    <source>
        <dbReference type="EMBL" id="CED71654.1"/>
    </source>
</evidence>
<dbReference type="Proteomes" id="UP000032427">
    <property type="component" value="Chromosome 1"/>
</dbReference>
<accession>A0A090KJD0</accession>
<protein>
    <submittedName>
        <fullName evidence="1">Uncharacterized protein</fullName>
    </submittedName>
</protein>
<reference evidence="2" key="1">
    <citation type="submission" date="2014-09" db="EMBL/GenBank/DDBJ databases">
        <authorList>
            <person name="Hjerde E."/>
        </authorList>
    </citation>
    <scope>NUCLEOTIDE SEQUENCE [LARGE SCALE GENOMIC DNA]</scope>
    <source>
        <strain evidence="2">06/09/139</strain>
    </source>
</reference>
<gene>
    <name evidence="1" type="ORF">AWOD_I_1582</name>
</gene>
<dbReference type="PATRIC" id="fig|80852.17.peg.1630"/>
<proteinExistence type="predicted"/>
<keyword evidence="2" id="KW-1185">Reference proteome</keyword>
<dbReference type="AlphaFoldDB" id="A0A090KJD0"/>
<sequence>MNTAMALTTYSNFFDHAPIPLLVSNAAHQVSRQSQSHFMQTLKSLSKQNKWIFITANTSMPNCDILLKHGIDLNKLVRLKASHQLTESETIQKAKKLGTASAIICNSTCYYYSHSTWLELKRNHTLVH</sequence>
<dbReference type="OrthoDB" id="5917363at2"/>
<evidence type="ECO:0000313" key="2">
    <source>
        <dbReference type="Proteomes" id="UP000032427"/>
    </source>
</evidence>